<protein>
    <submittedName>
        <fullName evidence="2">Uncharacterized protein</fullName>
    </submittedName>
</protein>
<dbReference type="AlphaFoldDB" id="A0A2T7NLC4"/>
<sequence>MAEKGMCANTPCFNRGVQGERMGGLSLPPPYPTDSTREALLGPFAGVRAYLSQMAHHSVHVAKRGDKLGQEKEEDREAKKVEEEKVGLVSVREGATNLQNSLGQSRLLCQLLEVFGVGVVVEGEVGLHGPQLVMLEARAHALLSWRGVAVPLTLQHVTRHV</sequence>
<accession>A0A2T7NLC4</accession>
<evidence type="ECO:0000313" key="2">
    <source>
        <dbReference type="EMBL" id="PVD21961.1"/>
    </source>
</evidence>
<keyword evidence="3" id="KW-1185">Reference proteome</keyword>
<comment type="caution">
    <text evidence="2">The sequence shown here is derived from an EMBL/GenBank/DDBJ whole genome shotgun (WGS) entry which is preliminary data.</text>
</comment>
<proteinExistence type="predicted"/>
<evidence type="ECO:0000313" key="3">
    <source>
        <dbReference type="Proteomes" id="UP000245119"/>
    </source>
</evidence>
<reference evidence="2 3" key="1">
    <citation type="submission" date="2018-04" db="EMBL/GenBank/DDBJ databases">
        <title>The genome of golden apple snail Pomacea canaliculata provides insight into stress tolerance and invasive adaptation.</title>
        <authorList>
            <person name="Liu C."/>
            <person name="Liu B."/>
            <person name="Ren Y."/>
            <person name="Zhang Y."/>
            <person name="Wang H."/>
            <person name="Li S."/>
            <person name="Jiang F."/>
            <person name="Yin L."/>
            <person name="Zhang G."/>
            <person name="Qian W."/>
            <person name="Fan W."/>
        </authorList>
    </citation>
    <scope>NUCLEOTIDE SEQUENCE [LARGE SCALE GENOMIC DNA]</scope>
    <source>
        <strain evidence="2">SZHN2017</strain>
        <tissue evidence="2">Muscle</tissue>
    </source>
</reference>
<dbReference type="Proteomes" id="UP000245119">
    <property type="component" value="Linkage Group LG11"/>
</dbReference>
<name>A0A2T7NLC4_POMCA</name>
<feature type="region of interest" description="Disordered" evidence="1">
    <location>
        <begin position="61"/>
        <end position="82"/>
    </location>
</feature>
<gene>
    <name evidence="2" type="ORF">C0Q70_17764</name>
</gene>
<feature type="compositionally biased region" description="Basic and acidic residues" evidence="1">
    <location>
        <begin position="63"/>
        <end position="82"/>
    </location>
</feature>
<organism evidence="2 3">
    <name type="scientific">Pomacea canaliculata</name>
    <name type="common">Golden apple snail</name>
    <dbReference type="NCBI Taxonomy" id="400727"/>
    <lineage>
        <taxon>Eukaryota</taxon>
        <taxon>Metazoa</taxon>
        <taxon>Spiralia</taxon>
        <taxon>Lophotrochozoa</taxon>
        <taxon>Mollusca</taxon>
        <taxon>Gastropoda</taxon>
        <taxon>Caenogastropoda</taxon>
        <taxon>Architaenioglossa</taxon>
        <taxon>Ampullarioidea</taxon>
        <taxon>Ampullariidae</taxon>
        <taxon>Pomacea</taxon>
    </lineage>
</organism>
<dbReference type="EMBL" id="PZQS01000011">
    <property type="protein sequence ID" value="PVD21961.1"/>
    <property type="molecule type" value="Genomic_DNA"/>
</dbReference>
<evidence type="ECO:0000256" key="1">
    <source>
        <dbReference type="SAM" id="MobiDB-lite"/>
    </source>
</evidence>